<sequence>MKQKDDFSIWPPYQFFYIESMLARTEAALISAGWIDDFHNRMESGMWKIDQYEVLNHVQNIVHQAGALSRYFWPSKKYEGRGVELRRVFSVDETSPLKSRDVRNQAEHFDEKIDEYIKGHIAGNFFPSYVGPKPPNHGAPMLFFRAYYVDKRALEILGKQIELPALVKEIMRIHLLLAKSMDSGCVFPSEAGNTDFEEEES</sequence>
<dbReference type="RefSeq" id="WP_136078955.1">
    <property type="nucleotide sequence ID" value="NZ_CAAHFG010000001.1"/>
</dbReference>
<accession>A0A6C2U0A3</accession>
<dbReference type="EMBL" id="CAAHFG010000001">
    <property type="protein sequence ID" value="VGO13380.1"/>
    <property type="molecule type" value="Genomic_DNA"/>
</dbReference>
<keyword evidence="2" id="KW-1185">Reference proteome</keyword>
<protein>
    <submittedName>
        <fullName evidence="1">Uncharacterized protein</fullName>
    </submittedName>
</protein>
<dbReference type="Proteomes" id="UP000366872">
    <property type="component" value="Unassembled WGS sequence"/>
</dbReference>
<evidence type="ECO:0000313" key="1">
    <source>
        <dbReference type="EMBL" id="VGO13380.1"/>
    </source>
</evidence>
<proteinExistence type="predicted"/>
<dbReference type="AlphaFoldDB" id="A0A6C2U0A3"/>
<name>A0A6C2U0A3_PONDE</name>
<organism evidence="1 2">
    <name type="scientific">Pontiella desulfatans</name>
    <dbReference type="NCBI Taxonomy" id="2750659"/>
    <lineage>
        <taxon>Bacteria</taxon>
        <taxon>Pseudomonadati</taxon>
        <taxon>Kiritimatiellota</taxon>
        <taxon>Kiritimatiellia</taxon>
        <taxon>Kiritimatiellales</taxon>
        <taxon>Pontiellaceae</taxon>
        <taxon>Pontiella</taxon>
    </lineage>
</organism>
<gene>
    <name evidence="1" type="ORF">PDESU_01937</name>
</gene>
<evidence type="ECO:0000313" key="2">
    <source>
        <dbReference type="Proteomes" id="UP000366872"/>
    </source>
</evidence>
<reference evidence="1 2" key="1">
    <citation type="submission" date="2019-04" db="EMBL/GenBank/DDBJ databases">
        <authorList>
            <person name="Van Vliet M D."/>
        </authorList>
    </citation>
    <scope>NUCLEOTIDE SEQUENCE [LARGE SCALE GENOMIC DNA]</scope>
    <source>
        <strain evidence="1 2">F1</strain>
    </source>
</reference>